<dbReference type="RefSeq" id="WP_118257269.1">
    <property type="nucleotide sequence ID" value="NZ_QRKN01000001.1"/>
</dbReference>
<proteinExistence type="predicted"/>
<feature type="region of interest" description="Disordered" evidence="1">
    <location>
        <begin position="81"/>
        <end position="100"/>
    </location>
</feature>
<dbReference type="Proteomes" id="UP000285865">
    <property type="component" value="Unassembled WGS sequence"/>
</dbReference>
<feature type="compositionally biased region" description="Basic and acidic residues" evidence="1">
    <location>
        <begin position="81"/>
        <end position="92"/>
    </location>
</feature>
<gene>
    <name evidence="2" type="ORF">DW172_03680</name>
</gene>
<dbReference type="AlphaFoldDB" id="A0A414ZRA2"/>
<reference evidence="2 3" key="1">
    <citation type="submission" date="2018-08" db="EMBL/GenBank/DDBJ databases">
        <title>A genome reference for cultivated species of the human gut microbiota.</title>
        <authorList>
            <person name="Zou Y."/>
            <person name="Xue W."/>
            <person name="Luo G."/>
        </authorList>
    </citation>
    <scope>NUCLEOTIDE SEQUENCE [LARGE SCALE GENOMIC DNA]</scope>
    <source>
        <strain evidence="2 3">AM16-11</strain>
    </source>
</reference>
<dbReference type="EMBL" id="QRKN01000001">
    <property type="protein sequence ID" value="RHI25793.1"/>
    <property type="molecule type" value="Genomic_DNA"/>
</dbReference>
<evidence type="ECO:0000313" key="2">
    <source>
        <dbReference type="EMBL" id="RHI25793.1"/>
    </source>
</evidence>
<comment type="caution">
    <text evidence="2">The sequence shown here is derived from an EMBL/GenBank/DDBJ whole genome shotgun (WGS) entry which is preliminary data.</text>
</comment>
<accession>A0A414ZRA2</accession>
<organism evidence="2 3">
    <name type="scientific">Agathobacter rectalis</name>
    <dbReference type="NCBI Taxonomy" id="39491"/>
    <lineage>
        <taxon>Bacteria</taxon>
        <taxon>Bacillati</taxon>
        <taxon>Bacillota</taxon>
        <taxon>Clostridia</taxon>
        <taxon>Lachnospirales</taxon>
        <taxon>Lachnospiraceae</taxon>
        <taxon>Agathobacter</taxon>
    </lineage>
</organism>
<evidence type="ECO:0000313" key="3">
    <source>
        <dbReference type="Proteomes" id="UP000285865"/>
    </source>
</evidence>
<protein>
    <submittedName>
        <fullName evidence="2">Uncharacterized protein</fullName>
    </submittedName>
</protein>
<name>A0A414ZRA2_9FIRM</name>
<sequence length="100" mass="11635">MADINMSVSIEEQEICINAMRDEKFATIYASDSTYITKLDKLCKESHGMYSLIEDTGRGKKYLLKDKTLISFRAKKRELTDEQKKQAAERMRKYQANKSN</sequence>
<evidence type="ECO:0000256" key="1">
    <source>
        <dbReference type="SAM" id="MobiDB-lite"/>
    </source>
</evidence>